<dbReference type="Proteomes" id="UP000265520">
    <property type="component" value="Unassembled WGS sequence"/>
</dbReference>
<comment type="caution">
    <text evidence="1">The sequence shown here is derived from an EMBL/GenBank/DDBJ whole genome shotgun (WGS) entry which is preliminary data.</text>
</comment>
<sequence>FGNGGIDILPSSDSLTIMEANSLTLTRRFLKLSSSLLSHELLLFSLALALAKPLPFS</sequence>
<feature type="non-terminal residue" evidence="1">
    <location>
        <position position="1"/>
    </location>
</feature>
<protein>
    <submittedName>
        <fullName evidence="1">Uncharacterized protein</fullName>
    </submittedName>
</protein>
<keyword evidence="2" id="KW-1185">Reference proteome</keyword>
<proteinExistence type="predicted"/>
<organism evidence="1 2">
    <name type="scientific">Trifolium medium</name>
    <dbReference type="NCBI Taxonomy" id="97028"/>
    <lineage>
        <taxon>Eukaryota</taxon>
        <taxon>Viridiplantae</taxon>
        <taxon>Streptophyta</taxon>
        <taxon>Embryophyta</taxon>
        <taxon>Tracheophyta</taxon>
        <taxon>Spermatophyta</taxon>
        <taxon>Magnoliopsida</taxon>
        <taxon>eudicotyledons</taxon>
        <taxon>Gunneridae</taxon>
        <taxon>Pentapetalae</taxon>
        <taxon>rosids</taxon>
        <taxon>fabids</taxon>
        <taxon>Fabales</taxon>
        <taxon>Fabaceae</taxon>
        <taxon>Papilionoideae</taxon>
        <taxon>50 kb inversion clade</taxon>
        <taxon>NPAAA clade</taxon>
        <taxon>Hologalegina</taxon>
        <taxon>IRL clade</taxon>
        <taxon>Trifolieae</taxon>
        <taxon>Trifolium</taxon>
    </lineage>
</organism>
<name>A0A392SLA2_9FABA</name>
<accession>A0A392SLA2</accession>
<dbReference type="AlphaFoldDB" id="A0A392SLA2"/>
<evidence type="ECO:0000313" key="2">
    <source>
        <dbReference type="Proteomes" id="UP000265520"/>
    </source>
</evidence>
<dbReference type="EMBL" id="LXQA010390510">
    <property type="protein sequence ID" value="MCI48710.1"/>
    <property type="molecule type" value="Genomic_DNA"/>
</dbReference>
<reference evidence="1 2" key="1">
    <citation type="journal article" date="2018" name="Front. Plant Sci.">
        <title>Red Clover (Trifolium pratense) and Zigzag Clover (T. medium) - A Picture of Genomic Similarities and Differences.</title>
        <authorList>
            <person name="Dluhosova J."/>
            <person name="Istvanek J."/>
            <person name="Nedelnik J."/>
            <person name="Repkova J."/>
        </authorList>
    </citation>
    <scope>NUCLEOTIDE SEQUENCE [LARGE SCALE GENOMIC DNA]</scope>
    <source>
        <strain evidence="2">cv. 10/8</strain>
        <tissue evidence="1">Leaf</tissue>
    </source>
</reference>
<evidence type="ECO:0000313" key="1">
    <source>
        <dbReference type="EMBL" id="MCI48710.1"/>
    </source>
</evidence>